<dbReference type="AlphaFoldDB" id="A0A157ZHT5"/>
<gene>
    <name evidence="1" type="ORF">AWB79_00936</name>
</gene>
<sequence length="41" mass="4701">MINPAKWNSTQINAMYDFAHYAAPYFEYIGNSANSLFNLVL</sequence>
<protein>
    <submittedName>
        <fullName evidence="1">Uncharacterized protein</fullName>
    </submittedName>
</protein>
<accession>A0A157ZHT5</accession>
<organism evidence="1 2">
    <name type="scientific">Caballeronia hypogeia</name>
    <dbReference type="NCBI Taxonomy" id="1777140"/>
    <lineage>
        <taxon>Bacteria</taxon>
        <taxon>Pseudomonadati</taxon>
        <taxon>Pseudomonadota</taxon>
        <taxon>Betaproteobacteria</taxon>
        <taxon>Burkholderiales</taxon>
        <taxon>Burkholderiaceae</taxon>
        <taxon>Caballeronia</taxon>
    </lineage>
</organism>
<evidence type="ECO:0000313" key="1">
    <source>
        <dbReference type="EMBL" id="SAK45104.1"/>
    </source>
</evidence>
<evidence type="ECO:0000313" key="2">
    <source>
        <dbReference type="Proteomes" id="UP000054851"/>
    </source>
</evidence>
<comment type="caution">
    <text evidence="1">The sequence shown here is derived from an EMBL/GenBank/DDBJ whole genome shotgun (WGS) entry which is preliminary data.</text>
</comment>
<dbReference type="Proteomes" id="UP000054851">
    <property type="component" value="Unassembled WGS sequence"/>
</dbReference>
<keyword evidence="2" id="KW-1185">Reference proteome</keyword>
<dbReference type="EMBL" id="FCOA02000002">
    <property type="protein sequence ID" value="SAK45104.1"/>
    <property type="molecule type" value="Genomic_DNA"/>
</dbReference>
<proteinExistence type="predicted"/>
<name>A0A157ZHT5_9BURK</name>
<reference evidence="1" key="1">
    <citation type="submission" date="2016-01" db="EMBL/GenBank/DDBJ databases">
        <authorList>
            <person name="Peeters C."/>
        </authorList>
    </citation>
    <scope>NUCLEOTIDE SEQUENCE</scope>
    <source>
        <strain evidence="1">LMG 29322</strain>
    </source>
</reference>